<gene>
    <name evidence="2" type="ORF">C9194_24130</name>
    <name evidence="1" type="ORF">DIV22_13580</name>
</gene>
<sequence length="272" mass="31781">MEIHVPMEMVVSDGEERFTELDFYYGSKALEGTSEIVTVLTNTILNREVVTKIPSIEGITASFRTSYEGSFRQRFMLKITGEEQRRNYGAIGEGAFLDVMSYYLTRPLLTPYNFTYKRAARIVKELESDYSSLMKRLYGPLLKLHKPIEEQNYTVELKRRRTNLARYDHTTLENLIVERADDERIIIEASITRFNRLTGTGRLILEEDSESVSFEPSYLWRDFPADQKRWLSRNLDVNTDNGDFTRVRLEVTSIRNFLGVIKKYSLHRVITD</sequence>
<dbReference type="AlphaFoldDB" id="A0A0F3W9W1"/>
<dbReference type="Proteomes" id="UP000248865">
    <property type="component" value="Unassembled WGS sequence"/>
</dbReference>
<dbReference type="RefSeq" id="WP_001427568.1">
    <property type="nucleotide sequence ID" value="NZ_AP027162.1"/>
</dbReference>
<accession>A0A0F3W9W1</accession>
<evidence type="ECO:0000313" key="3">
    <source>
        <dbReference type="Proteomes" id="UP000248865"/>
    </source>
</evidence>
<dbReference type="Proteomes" id="UP000305093">
    <property type="component" value="Unassembled WGS sequence"/>
</dbReference>
<comment type="caution">
    <text evidence="1">The sequence shown here is derived from an EMBL/GenBank/DDBJ whole genome shotgun (WGS) entry which is preliminary data.</text>
</comment>
<name>A0A0F3W9W1_ECOLX</name>
<evidence type="ECO:0000313" key="4">
    <source>
        <dbReference type="Proteomes" id="UP000305093"/>
    </source>
</evidence>
<organism evidence="1 3">
    <name type="scientific">Escherichia coli</name>
    <dbReference type="NCBI Taxonomy" id="562"/>
    <lineage>
        <taxon>Bacteria</taxon>
        <taxon>Pseudomonadati</taxon>
        <taxon>Pseudomonadota</taxon>
        <taxon>Gammaproteobacteria</taxon>
        <taxon>Enterobacterales</taxon>
        <taxon>Enterobacteriaceae</taxon>
        <taxon>Escherichia</taxon>
    </lineage>
</organism>
<protein>
    <submittedName>
        <fullName evidence="1">Uncharacterized protein</fullName>
    </submittedName>
</protein>
<dbReference type="EMBL" id="RROO01000075">
    <property type="protein sequence ID" value="TJF60306.1"/>
    <property type="molecule type" value="Genomic_DNA"/>
</dbReference>
<proteinExistence type="predicted"/>
<evidence type="ECO:0000313" key="2">
    <source>
        <dbReference type="EMBL" id="TJF60306.1"/>
    </source>
</evidence>
<evidence type="ECO:0000313" key="1">
    <source>
        <dbReference type="EMBL" id="PZZ68045.1"/>
    </source>
</evidence>
<reference evidence="2 4" key="2">
    <citation type="submission" date="2018-12" db="EMBL/GenBank/DDBJ databases">
        <title>Food and Water Safety Consortium.</title>
        <authorList>
            <person name="Tyson S."/>
            <person name="Peterson C.-L."/>
            <person name="Olson A."/>
            <person name="Tyler S."/>
            <person name="Cabral J."/>
            <person name="Lynch T."/>
            <person name="Knox N."/>
            <person name="Van Domselaar G."/>
            <person name="Graham M."/>
        </authorList>
    </citation>
    <scope>NUCLEOTIDE SEQUENCE [LARGE SCALE GENOMIC DNA]</scope>
    <source>
        <strain evidence="2 4">FWSEC0419</strain>
    </source>
</reference>
<dbReference type="EMBL" id="QFSS01000066">
    <property type="protein sequence ID" value="PZZ68045.1"/>
    <property type="molecule type" value="Genomic_DNA"/>
</dbReference>
<reference evidence="1 3" key="1">
    <citation type="submission" date="2018-05" db="EMBL/GenBank/DDBJ databases">
        <title>Genomic sequencing of EHEC O26 New European Clone.</title>
        <authorList>
            <person name="Karnisova L."/>
            <person name="Nunvar J."/>
            <person name="Marejkova M."/>
            <person name="Mellmann A."/>
            <person name="Drevinek P."/>
            <person name="Blahova K."/>
            <person name="Bielaszewska M."/>
        </authorList>
    </citation>
    <scope>NUCLEOTIDE SEQUENCE [LARGE SCALE GENOMIC DNA]</scope>
    <source>
        <strain evidence="1 3">14-391</strain>
    </source>
</reference>